<evidence type="ECO:0000313" key="3">
    <source>
        <dbReference type="Proteomes" id="UP000230607"/>
    </source>
</evidence>
<evidence type="ECO:0000313" key="2">
    <source>
        <dbReference type="EMBL" id="SMH71224.1"/>
    </source>
</evidence>
<dbReference type="InterPro" id="IPR002372">
    <property type="entry name" value="PQQ_rpt_dom"/>
</dbReference>
<organism evidence="2 3">
    <name type="scientific">Candidatus Nitrosotalea okcheonensis</name>
    <dbReference type="NCBI Taxonomy" id="1903276"/>
    <lineage>
        <taxon>Archaea</taxon>
        <taxon>Nitrososphaerota</taxon>
        <taxon>Nitrososphaeria</taxon>
        <taxon>Nitrosotaleales</taxon>
        <taxon>Nitrosotaleaceae</taxon>
        <taxon>Nitrosotalea</taxon>
    </lineage>
</organism>
<dbReference type="InterPro" id="IPR011042">
    <property type="entry name" value="6-blade_b-propeller_TolB-like"/>
</dbReference>
<dbReference type="InterPro" id="IPR001480">
    <property type="entry name" value="Bulb-type_lectin_dom"/>
</dbReference>
<dbReference type="Proteomes" id="UP000230607">
    <property type="component" value="Chromosome 1"/>
</dbReference>
<protein>
    <recommendedName>
        <fullName evidence="1">Bulb-type lectin domain-containing protein</fullName>
    </recommendedName>
</protein>
<accession>A0A2H1FEN4</accession>
<evidence type="ECO:0000259" key="1">
    <source>
        <dbReference type="PROSITE" id="PS50927"/>
    </source>
</evidence>
<dbReference type="Gene3D" id="2.120.10.30">
    <property type="entry name" value="TolB, C-terminal domain"/>
    <property type="match status" value="1"/>
</dbReference>
<dbReference type="SUPFAM" id="SSF63829">
    <property type="entry name" value="Calcium-dependent phosphotriesterase"/>
    <property type="match status" value="1"/>
</dbReference>
<name>A0A2H1FEN4_9ARCH</name>
<dbReference type="AlphaFoldDB" id="A0A2H1FEN4"/>
<dbReference type="PROSITE" id="PS50927">
    <property type="entry name" value="BULB_LECTIN"/>
    <property type="match status" value="1"/>
</dbReference>
<feature type="domain" description="Bulb-type lectin" evidence="1">
    <location>
        <begin position="146"/>
        <end position="285"/>
    </location>
</feature>
<dbReference type="EMBL" id="LT841358">
    <property type="protein sequence ID" value="SMH71224.1"/>
    <property type="molecule type" value="Genomic_DNA"/>
</dbReference>
<keyword evidence="3" id="KW-1185">Reference proteome</keyword>
<sequence>MNMLRFTKLAIVVPILVILMMPTIDVFPIVNALTKNTFDDSHTTARFGNSKVCGDHLCAPGEHQKMIEAMMQAQRTKYVTPSTAANSPLQSAPSNISQDVFNKHGNILISDQFNNRVIEVNPVTKDIVWSFGSGNSSLCNPGPGAIIGTNDAERLSDGLTLIAGTGLPAGALGSMSKGCVDNRVIVVNQAGQIVWQYGQAGVTGSDPNMLNAPVFAIQLPNHDILITDQGNNRIIEVNQQKQIVWSYGPSSGPGALNSPNSAELLPNGNILIADQNNNRAIEITHDGNIVWQYNTSLQAVAFASRLPDGHTLIVDSGHSHIVEINEQKSIVFQYFTNATSGSNSSPTPSNAVRLVNGETSIADQFNDRIIIIDSKGNTVFQYGMTNMTGVGTNELNAPYSAFVIGDYTGQTPPPSNSNFISHNFLNP</sequence>
<reference evidence="3" key="1">
    <citation type="submission" date="2017-03" db="EMBL/GenBank/DDBJ databases">
        <authorList>
            <person name="Herbold C."/>
        </authorList>
    </citation>
    <scope>NUCLEOTIDE SEQUENCE [LARGE SCALE GENOMIC DNA]</scope>
</reference>
<gene>
    <name evidence="2" type="ORF">NCS_11031</name>
</gene>
<proteinExistence type="predicted"/>
<dbReference type="Pfam" id="PF13360">
    <property type="entry name" value="PQQ_2"/>
    <property type="match status" value="1"/>
</dbReference>